<protein>
    <submittedName>
        <fullName evidence="1">Uncharacterized protein</fullName>
    </submittedName>
</protein>
<accession>A0A8S2YBS7</accession>
<sequence>MSTAQKDSICDGSDTRQVLQQFYENERSNISLKRHLTNHSQINEDVSDGLNDDFEGYQQQGRHRTKKMMNDRDDRFLTRTITNSNVNNSTRFSQPELQQITTNNKQTDNNRIHISNYALNYASDYHLQPILIECNPRLKDQKEGAHLVHSFSNYIKNDFLTQNPMYRKPIQFDVWWIDSQGNLHIITKETDIYIYLSKIERYPVELNNIKLQPYPPSHLPPQHTAIIKWVKNSISFDDIKEELEMKYKSLFKMEEMIGTMNERNRHIKIEISDKNEYNSFLYMQMI</sequence>
<comment type="caution">
    <text evidence="1">The sequence shown here is derived from an EMBL/GenBank/DDBJ whole genome shotgun (WGS) entry which is preliminary data.</text>
</comment>
<evidence type="ECO:0000313" key="2">
    <source>
        <dbReference type="Proteomes" id="UP000681722"/>
    </source>
</evidence>
<organism evidence="1 2">
    <name type="scientific">Didymodactylos carnosus</name>
    <dbReference type="NCBI Taxonomy" id="1234261"/>
    <lineage>
        <taxon>Eukaryota</taxon>
        <taxon>Metazoa</taxon>
        <taxon>Spiralia</taxon>
        <taxon>Gnathifera</taxon>
        <taxon>Rotifera</taxon>
        <taxon>Eurotatoria</taxon>
        <taxon>Bdelloidea</taxon>
        <taxon>Philodinida</taxon>
        <taxon>Philodinidae</taxon>
        <taxon>Didymodactylos</taxon>
    </lineage>
</organism>
<proteinExistence type="predicted"/>
<evidence type="ECO:0000313" key="1">
    <source>
        <dbReference type="EMBL" id="CAF4552708.1"/>
    </source>
</evidence>
<reference evidence="1" key="1">
    <citation type="submission" date="2021-02" db="EMBL/GenBank/DDBJ databases">
        <authorList>
            <person name="Nowell W R."/>
        </authorList>
    </citation>
    <scope>NUCLEOTIDE SEQUENCE</scope>
</reference>
<dbReference type="EMBL" id="CAJOBC010116197">
    <property type="protein sequence ID" value="CAF4552708.1"/>
    <property type="molecule type" value="Genomic_DNA"/>
</dbReference>
<gene>
    <name evidence="1" type="ORF">SRO942_LOCUS47049</name>
</gene>
<name>A0A8S2YBS7_9BILA</name>
<dbReference type="AlphaFoldDB" id="A0A8S2YBS7"/>
<dbReference type="Proteomes" id="UP000681722">
    <property type="component" value="Unassembled WGS sequence"/>
</dbReference>